<comment type="caution">
    <text evidence="2">The sequence shown here is derived from an EMBL/GenBank/DDBJ whole genome shotgun (WGS) entry which is preliminary data.</text>
</comment>
<dbReference type="AlphaFoldDB" id="A0A1G2SM29"/>
<feature type="transmembrane region" description="Helical" evidence="1">
    <location>
        <begin position="20"/>
        <end position="42"/>
    </location>
</feature>
<organism evidence="2 3">
    <name type="scientific">Candidatus Yonathbacteria bacterium RIFOXYD1_FULL_52_36</name>
    <dbReference type="NCBI Taxonomy" id="1802730"/>
    <lineage>
        <taxon>Bacteria</taxon>
        <taxon>Candidatus Yonathiibacteriota</taxon>
    </lineage>
</organism>
<reference evidence="2 3" key="1">
    <citation type="journal article" date="2016" name="Nat. Commun.">
        <title>Thousands of microbial genomes shed light on interconnected biogeochemical processes in an aquifer system.</title>
        <authorList>
            <person name="Anantharaman K."/>
            <person name="Brown C.T."/>
            <person name="Hug L.A."/>
            <person name="Sharon I."/>
            <person name="Castelle C.J."/>
            <person name="Probst A.J."/>
            <person name="Thomas B.C."/>
            <person name="Singh A."/>
            <person name="Wilkins M.J."/>
            <person name="Karaoz U."/>
            <person name="Brodie E.L."/>
            <person name="Williams K.H."/>
            <person name="Hubbard S.S."/>
            <person name="Banfield J.F."/>
        </authorList>
    </citation>
    <scope>NUCLEOTIDE SEQUENCE [LARGE SCALE GENOMIC DNA]</scope>
</reference>
<keyword evidence="1" id="KW-0812">Transmembrane</keyword>
<feature type="transmembrane region" description="Helical" evidence="1">
    <location>
        <begin position="194"/>
        <end position="215"/>
    </location>
</feature>
<feature type="transmembrane region" description="Helical" evidence="1">
    <location>
        <begin position="62"/>
        <end position="81"/>
    </location>
</feature>
<evidence type="ECO:0008006" key="4">
    <source>
        <dbReference type="Google" id="ProtNLM"/>
    </source>
</evidence>
<dbReference type="EMBL" id="MHUZ01000011">
    <property type="protein sequence ID" value="OHA86004.1"/>
    <property type="molecule type" value="Genomic_DNA"/>
</dbReference>
<evidence type="ECO:0000256" key="1">
    <source>
        <dbReference type="SAM" id="Phobius"/>
    </source>
</evidence>
<gene>
    <name evidence="2" type="ORF">A2591_02380</name>
</gene>
<evidence type="ECO:0000313" key="2">
    <source>
        <dbReference type="EMBL" id="OHA86004.1"/>
    </source>
</evidence>
<dbReference type="STRING" id="1802730.A2591_02380"/>
<protein>
    <recommendedName>
        <fullName evidence="4">DUF4131 domain-containing protein</fullName>
    </recommendedName>
</protein>
<name>A0A1G2SM29_9BACT</name>
<proteinExistence type="predicted"/>
<accession>A0A1G2SM29</accession>
<dbReference type="Proteomes" id="UP000178168">
    <property type="component" value="Unassembled WGS sequence"/>
</dbReference>
<evidence type="ECO:0000313" key="3">
    <source>
        <dbReference type="Proteomes" id="UP000178168"/>
    </source>
</evidence>
<keyword evidence="1" id="KW-1133">Transmembrane helix</keyword>
<keyword evidence="1" id="KW-0472">Membrane</keyword>
<sequence length="221" mass="24033">MQNLSNARPGRFKGYEKKQLLWGLYGISIVFILGGAVNAGFSGYAMAIPFMGLALWVSRSKLQSRTAFSLAAALIVAAVFVSHTQTKNPILFPVLSDGYVEILEDGYQETFFDGSGGFTQEKDADVCMGCGEITYTKLTKGDIYQVLGVRLGHPDFGTSISVVTEVGEFSKHDYSPSAGMDAYIKLNKPPRAHWADVVSFSMAWPIAFLAIGPFIHSARTP</sequence>